<keyword evidence="3" id="KW-1185">Reference proteome</keyword>
<accession>A0ABU6XAW8</accession>
<feature type="compositionally biased region" description="Low complexity" evidence="1">
    <location>
        <begin position="31"/>
        <end position="48"/>
    </location>
</feature>
<gene>
    <name evidence="2" type="ORF">PIB30_025331</name>
</gene>
<protein>
    <submittedName>
        <fullName evidence="2">Uncharacterized protein</fullName>
    </submittedName>
</protein>
<evidence type="ECO:0000256" key="1">
    <source>
        <dbReference type="SAM" id="MobiDB-lite"/>
    </source>
</evidence>
<name>A0ABU6XAW8_9FABA</name>
<reference evidence="2 3" key="1">
    <citation type="journal article" date="2023" name="Plants (Basel)">
        <title>Bridging the Gap: Combining Genomics and Transcriptomics Approaches to Understand Stylosanthes scabra, an Orphan Legume from the Brazilian Caatinga.</title>
        <authorList>
            <person name="Ferreira-Neto J.R.C."/>
            <person name="da Silva M.D."/>
            <person name="Binneck E."/>
            <person name="de Melo N.F."/>
            <person name="da Silva R.H."/>
            <person name="de Melo A.L.T.M."/>
            <person name="Pandolfi V."/>
            <person name="Bustamante F.O."/>
            <person name="Brasileiro-Vidal A.C."/>
            <person name="Benko-Iseppon A.M."/>
        </authorList>
    </citation>
    <scope>NUCLEOTIDE SEQUENCE [LARGE SCALE GENOMIC DNA]</scope>
    <source>
        <tissue evidence="2">Leaves</tissue>
    </source>
</reference>
<organism evidence="2 3">
    <name type="scientific">Stylosanthes scabra</name>
    <dbReference type="NCBI Taxonomy" id="79078"/>
    <lineage>
        <taxon>Eukaryota</taxon>
        <taxon>Viridiplantae</taxon>
        <taxon>Streptophyta</taxon>
        <taxon>Embryophyta</taxon>
        <taxon>Tracheophyta</taxon>
        <taxon>Spermatophyta</taxon>
        <taxon>Magnoliopsida</taxon>
        <taxon>eudicotyledons</taxon>
        <taxon>Gunneridae</taxon>
        <taxon>Pentapetalae</taxon>
        <taxon>rosids</taxon>
        <taxon>fabids</taxon>
        <taxon>Fabales</taxon>
        <taxon>Fabaceae</taxon>
        <taxon>Papilionoideae</taxon>
        <taxon>50 kb inversion clade</taxon>
        <taxon>dalbergioids sensu lato</taxon>
        <taxon>Dalbergieae</taxon>
        <taxon>Pterocarpus clade</taxon>
        <taxon>Stylosanthes</taxon>
    </lineage>
</organism>
<evidence type="ECO:0000313" key="2">
    <source>
        <dbReference type="EMBL" id="MED6194083.1"/>
    </source>
</evidence>
<proteinExistence type="predicted"/>
<dbReference type="Proteomes" id="UP001341840">
    <property type="component" value="Unassembled WGS sequence"/>
</dbReference>
<dbReference type="EMBL" id="JASCZI010211541">
    <property type="protein sequence ID" value="MED6194083.1"/>
    <property type="molecule type" value="Genomic_DNA"/>
</dbReference>
<sequence>MLPADFVPTVIPPVRLEINEASSLIPHFQRNPNTNTITPSLPTTPSSTVRHPYPLRTSQTTPSSSPSPPAVNKGALKAPNTQFVVAVLDNSGFDPSATAAASPAPSPASFLSHGVSLCLALKAPSRRCRVQQSCSHRALQCLATASSGFQARLQSAATASQPRR</sequence>
<comment type="caution">
    <text evidence="2">The sequence shown here is derived from an EMBL/GenBank/DDBJ whole genome shotgun (WGS) entry which is preliminary data.</text>
</comment>
<feature type="region of interest" description="Disordered" evidence="1">
    <location>
        <begin position="27"/>
        <end position="75"/>
    </location>
</feature>
<evidence type="ECO:0000313" key="3">
    <source>
        <dbReference type="Proteomes" id="UP001341840"/>
    </source>
</evidence>